<sequence length="72" mass="8115">MSDSAKLAERIGRIALAQAELDEWLVQVLISLLKPLPESRVQLLVSNRSLDQKCRLIRDIGQVRRSGVSAFR</sequence>
<dbReference type="AlphaFoldDB" id="G7HXS0"/>
<organism evidence="1 2">
    <name type="scientific">Corynebacterium casei UCMA 3821</name>
    <dbReference type="NCBI Taxonomy" id="1110505"/>
    <lineage>
        <taxon>Bacteria</taxon>
        <taxon>Bacillati</taxon>
        <taxon>Actinomycetota</taxon>
        <taxon>Actinomycetes</taxon>
        <taxon>Mycobacteriales</taxon>
        <taxon>Corynebacteriaceae</taxon>
        <taxon>Corynebacterium</taxon>
    </lineage>
</organism>
<name>G7HXS0_9CORY</name>
<evidence type="ECO:0000313" key="1">
    <source>
        <dbReference type="EMBL" id="CCE54985.1"/>
    </source>
</evidence>
<evidence type="ECO:0000313" key="2">
    <source>
        <dbReference type="Proteomes" id="UP000004840"/>
    </source>
</evidence>
<gene>
    <name evidence="1" type="ORF">CCAS_07315</name>
</gene>
<accession>G7HXS0</accession>
<dbReference type="Proteomes" id="UP000004840">
    <property type="component" value="Unassembled WGS sequence"/>
</dbReference>
<reference evidence="1 2" key="1">
    <citation type="journal article" date="2012" name="J. Bacteriol.">
        <title>Genome Sequence of Corynebacterium casei UCMA 3821, Isolated from a Smear-Ripened Cheese.</title>
        <authorList>
            <person name="Monnet C."/>
            <person name="Loux V."/>
            <person name="Bento P."/>
            <person name="Gibrat J.F."/>
            <person name="Straub C."/>
            <person name="Bonnarme P."/>
            <person name="Landaud S."/>
            <person name="Irlinger F."/>
        </authorList>
    </citation>
    <scope>NUCLEOTIDE SEQUENCE [LARGE SCALE GENOMIC DNA]</scope>
    <source>
        <strain evidence="1 2">UCMA 3821</strain>
    </source>
</reference>
<dbReference type="EMBL" id="CAFW01000069">
    <property type="protein sequence ID" value="CCE54985.1"/>
    <property type="molecule type" value="Genomic_DNA"/>
</dbReference>
<protein>
    <submittedName>
        <fullName evidence="1">Uncharacterized protein</fullName>
    </submittedName>
</protein>
<proteinExistence type="predicted"/>